<reference evidence="3" key="1">
    <citation type="submission" date="2023-02" db="EMBL/GenBank/DDBJ databases">
        <title>Genome of toxic invasive species Heracleum sosnowskyi carries increased number of genes despite the absence of recent whole-genome duplications.</title>
        <authorList>
            <person name="Schelkunov M."/>
            <person name="Shtratnikova V."/>
            <person name="Makarenko M."/>
            <person name="Klepikova A."/>
            <person name="Omelchenko D."/>
            <person name="Novikova G."/>
            <person name="Obukhova E."/>
            <person name="Bogdanov V."/>
            <person name="Penin A."/>
            <person name="Logacheva M."/>
        </authorList>
    </citation>
    <scope>NUCLEOTIDE SEQUENCE</scope>
    <source>
        <strain evidence="3">Hsosn_3</strain>
        <tissue evidence="3">Leaf</tissue>
    </source>
</reference>
<dbReference type="PANTHER" id="PTHR47258:SF1">
    <property type="entry name" value="E3 UBIQUITIN-PROTEIN LIGASE XERICO-RELATED"/>
    <property type="match status" value="1"/>
</dbReference>
<dbReference type="InterPro" id="IPR001841">
    <property type="entry name" value="Znf_RING"/>
</dbReference>
<keyword evidence="1" id="KW-0479">Metal-binding</keyword>
<dbReference type="Proteomes" id="UP001237642">
    <property type="component" value="Unassembled WGS sequence"/>
</dbReference>
<gene>
    <name evidence="3" type="ORF">POM88_017351</name>
</gene>
<dbReference type="EMBL" id="JAUIZM010000004">
    <property type="protein sequence ID" value="KAK1389173.1"/>
    <property type="molecule type" value="Genomic_DNA"/>
</dbReference>
<evidence type="ECO:0000313" key="4">
    <source>
        <dbReference type="Proteomes" id="UP001237642"/>
    </source>
</evidence>
<organism evidence="3 4">
    <name type="scientific">Heracleum sosnowskyi</name>
    <dbReference type="NCBI Taxonomy" id="360622"/>
    <lineage>
        <taxon>Eukaryota</taxon>
        <taxon>Viridiplantae</taxon>
        <taxon>Streptophyta</taxon>
        <taxon>Embryophyta</taxon>
        <taxon>Tracheophyta</taxon>
        <taxon>Spermatophyta</taxon>
        <taxon>Magnoliopsida</taxon>
        <taxon>eudicotyledons</taxon>
        <taxon>Gunneridae</taxon>
        <taxon>Pentapetalae</taxon>
        <taxon>asterids</taxon>
        <taxon>campanulids</taxon>
        <taxon>Apiales</taxon>
        <taxon>Apiaceae</taxon>
        <taxon>Apioideae</taxon>
        <taxon>apioid superclade</taxon>
        <taxon>Tordylieae</taxon>
        <taxon>Tordyliinae</taxon>
        <taxon>Heracleum</taxon>
    </lineage>
</organism>
<dbReference type="InterPro" id="IPR044249">
    <property type="entry name" value="XERICO-like"/>
</dbReference>
<sequence>MGLSQYPGPADAGMLCIILVNTAKYISMMKEIVRFVLKTVGIDIVSWEEYNTSDSPSSSLECYESSSEASIEEFRSRIPAMRYDSLCSKQLEHDCSVCLTNFRPKAVINHLSCGHVFHQVCVEKWLKYRKVTCPNCRTNMIPQDEDEEEDTCPM</sequence>
<name>A0AAD8IQM0_9APIA</name>
<dbReference type="SUPFAM" id="SSF57850">
    <property type="entry name" value="RING/U-box"/>
    <property type="match status" value="1"/>
</dbReference>
<protein>
    <submittedName>
        <fullName evidence="3">E3 ubiquitin-protein ligase XERICO</fullName>
    </submittedName>
</protein>
<dbReference type="InterPro" id="IPR013083">
    <property type="entry name" value="Znf_RING/FYVE/PHD"/>
</dbReference>
<dbReference type="AlphaFoldDB" id="A0AAD8IQM0"/>
<dbReference type="CDD" id="cd16448">
    <property type="entry name" value="RING-H2"/>
    <property type="match status" value="1"/>
</dbReference>
<comment type="caution">
    <text evidence="3">The sequence shown here is derived from an EMBL/GenBank/DDBJ whole genome shotgun (WGS) entry which is preliminary data.</text>
</comment>
<dbReference type="PANTHER" id="PTHR47258">
    <property type="match status" value="1"/>
</dbReference>
<feature type="domain" description="RING-type" evidence="2">
    <location>
        <begin position="95"/>
        <end position="137"/>
    </location>
</feature>
<evidence type="ECO:0000313" key="3">
    <source>
        <dbReference type="EMBL" id="KAK1389173.1"/>
    </source>
</evidence>
<dbReference type="SMART" id="SM00184">
    <property type="entry name" value="RING"/>
    <property type="match status" value="1"/>
</dbReference>
<dbReference type="Gene3D" id="3.30.40.10">
    <property type="entry name" value="Zinc/RING finger domain, C3HC4 (zinc finger)"/>
    <property type="match status" value="1"/>
</dbReference>
<evidence type="ECO:0000256" key="1">
    <source>
        <dbReference type="PROSITE-ProRule" id="PRU00175"/>
    </source>
</evidence>
<keyword evidence="4" id="KW-1185">Reference proteome</keyword>
<keyword evidence="1" id="KW-0863">Zinc-finger</keyword>
<evidence type="ECO:0000259" key="2">
    <source>
        <dbReference type="PROSITE" id="PS50089"/>
    </source>
</evidence>
<keyword evidence="1" id="KW-0862">Zinc</keyword>
<dbReference type="Pfam" id="PF13639">
    <property type="entry name" value="zf-RING_2"/>
    <property type="match status" value="1"/>
</dbReference>
<dbReference type="PROSITE" id="PS50089">
    <property type="entry name" value="ZF_RING_2"/>
    <property type="match status" value="1"/>
</dbReference>
<dbReference type="GO" id="GO:0008270">
    <property type="term" value="F:zinc ion binding"/>
    <property type="evidence" value="ECO:0007669"/>
    <property type="project" value="UniProtKB-KW"/>
</dbReference>
<proteinExistence type="predicted"/>
<reference evidence="3" key="2">
    <citation type="submission" date="2023-05" db="EMBL/GenBank/DDBJ databases">
        <authorList>
            <person name="Schelkunov M.I."/>
        </authorList>
    </citation>
    <scope>NUCLEOTIDE SEQUENCE</scope>
    <source>
        <strain evidence="3">Hsosn_3</strain>
        <tissue evidence="3">Leaf</tissue>
    </source>
</reference>
<accession>A0AAD8IQM0</accession>